<evidence type="ECO:0000313" key="1">
    <source>
        <dbReference type="EMBL" id="MBB3155618.1"/>
    </source>
</evidence>
<dbReference type="EMBL" id="JACHXW010000027">
    <property type="protein sequence ID" value="MBB3155618.1"/>
    <property type="molecule type" value="Genomic_DNA"/>
</dbReference>
<sequence length="197" mass="23328">MGMDFTAYMSHSLKETEIIELCNELNENSTRFPLIREFIDTLLPFNPEDNVRKWRTSVDRSDGTISLAGPCGISLTLSEKVCYFHHYFRWKGFLVDNEIQQLLRSVSYGFMKTFKSTFVIYVPDNAARESAIMDFIWEDENKDINYIREWLLENCGLPKNNINDIYKEYEDYWDSEGYYIDYFNENDEPNKSSDLNS</sequence>
<comment type="caution">
    <text evidence="1">The sequence shown here is derived from an EMBL/GenBank/DDBJ whole genome shotgun (WGS) entry which is preliminary data.</text>
</comment>
<protein>
    <submittedName>
        <fullName evidence="1">Uncharacterized protein</fullName>
    </submittedName>
</protein>
<proteinExistence type="predicted"/>
<dbReference type="AlphaFoldDB" id="A0A7W5GDM9"/>
<accession>A0A7W5GDM9</accession>
<dbReference type="RefSeq" id="WP_183570471.1">
    <property type="nucleotide sequence ID" value="NZ_CBCSLB010000027.1"/>
</dbReference>
<evidence type="ECO:0000313" key="2">
    <source>
        <dbReference type="Proteomes" id="UP000518605"/>
    </source>
</evidence>
<gene>
    <name evidence="1" type="ORF">FHS16_005726</name>
</gene>
<dbReference type="Proteomes" id="UP000518605">
    <property type="component" value="Unassembled WGS sequence"/>
</dbReference>
<name>A0A7W5GDM9_9BACL</name>
<reference evidence="1 2" key="1">
    <citation type="submission" date="2020-08" db="EMBL/GenBank/DDBJ databases">
        <title>Genomic Encyclopedia of Type Strains, Phase III (KMG-III): the genomes of soil and plant-associated and newly described type strains.</title>
        <authorList>
            <person name="Whitman W."/>
        </authorList>
    </citation>
    <scope>NUCLEOTIDE SEQUENCE [LARGE SCALE GENOMIC DNA]</scope>
    <source>
        <strain evidence="1 2">CECT 8234</strain>
    </source>
</reference>
<keyword evidence="2" id="KW-1185">Reference proteome</keyword>
<organism evidence="1 2">
    <name type="scientific">Paenibacillus endophyticus</name>
    <dbReference type="NCBI Taxonomy" id="1294268"/>
    <lineage>
        <taxon>Bacteria</taxon>
        <taxon>Bacillati</taxon>
        <taxon>Bacillota</taxon>
        <taxon>Bacilli</taxon>
        <taxon>Bacillales</taxon>
        <taxon>Paenibacillaceae</taxon>
        <taxon>Paenibacillus</taxon>
    </lineage>
</organism>